<comment type="caution">
    <text evidence="2">The sequence shown here is derived from an EMBL/GenBank/DDBJ whole genome shotgun (WGS) entry which is preliminary data.</text>
</comment>
<evidence type="ECO:0000313" key="3">
    <source>
        <dbReference type="Proteomes" id="UP000703269"/>
    </source>
</evidence>
<protein>
    <submittedName>
        <fullName evidence="2">Uncharacterized protein</fullName>
    </submittedName>
</protein>
<proteinExistence type="predicted"/>
<keyword evidence="3" id="KW-1185">Reference proteome</keyword>
<dbReference type="EMBL" id="BPQB01000015">
    <property type="protein sequence ID" value="GJE90195.1"/>
    <property type="molecule type" value="Genomic_DNA"/>
</dbReference>
<dbReference type="Proteomes" id="UP000703269">
    <property type="component" value="Unassembled WGS sequence"/>
</dbReference>
<name>A0A9P3GA42_9APHY</name>
<organism evidence="2 3">
    <name type="scientific">Phanerochaete sordida</name>
    <dbReference type="NCBI Taxonomy" id="48140"/>
    <lineage>
        <taxon>Eukaryota</taxon>
        <taxon>Fungi</taxon>
        <taxon>Dikarya</taxon>
        <taxon>Basidiomycota</taxon>
        <taxon>Agaricomycotina</taxon>
        <taxon>Agaricomycetes</taxon>
        <taxon>Polyporales</taxon>
        <taxon>Phanerochaetaceae</taxon>
        <taxon>Phanerochaete</taxon>
    </lineage>
</organism>
<feature type="compositionally biased region" description="Basic residues" evidence="1">
    <location>
        <begin position="44"/>
        <end position="56"/>
    </location>
</feature>
<gene>
    <name evidence="2" type="ORF">PsYK624_063210</name>
</gene>
<feature type="region of interest" description="Disordered" evidence="1">
    <location>
        <begin position="1"/>
        <end position="86"/>
    </location>
</feature>
<sequence>MGRTVIATEQPGELAAPRSSKEARWAAVEKQAAEAREAAARQQAGRKGKGKRRPKQKANIMKGAAPGQAGGTRQSKPGAGCRCVIM</sequence>
<reference evidence="2 3" key="1">
    <citation type="submission" date="2021-08" db="EMBL/GenBank/DDBJ databases">
        <title>Draft Genome Sequence of Phanerochaete sordida strain YK-624.</title>
        <authorList>
            <person name="Mori T."/>
            <person name="Dohra H."/>
            <person name="Suzuki T."/>
            <person name="Kawagishi H."/>
            <person name="Hirai H."/>
        </authorList>
    </citation>
    <scope>NUCLEOTIDE SEQUENCE [LARGE SCALE GENOMIC DNA]</scope>
    <source>
        <strain evidence="2 3">YK-624</strain>
    </source>
</reference>
<evidence type="ECO:0000256" key="1">
    <source>
        <dbReference type="SAM" id="MobiDB-lite"/>
    </source>
</evidence>
<dbReference type="AlphaFoldDB" id="A0A9P3GA42"/>
<evidence type="ECO:0000313" key="2">
    <source>
        <dbReference type="EMBL" id="GJE90195.1"/>
    </source>
</evidence>
<accession>A0A9P3GA42</accession>